<keyword evidence="1" id="KW-0812">Transmembrane</keyword>
<dbReference type="EMBL" id="PIQG01000001">
    <property type="protein sequence ID" value="RUO79091.1"/>
    <property type="molecule type" value="Genomic_DNA"/>
</dbReference>
<keyword evidence="1" id="KW-1133">Transmembrane helix</keyword>
<feature type="transmembrane region" description="Helical" evidence="1">
    <location>
        <begin position="54"/>
        <end position="73"/>
    </location>
</feature>
<accession>A0A432ZMJ0</accession>
<gene>
    <name evidence="2" type="ORF">CWI83_00805</name>
</gene>
<evidence type="ECO:0000256" key="1">
    <source>
        <dbReference type="SAM" id="Phobius"/>
    </source>
</evidence>
<protein>
    <submittedName>
        <fullName evidence="2">Uncharacterized protein</fullName>
    </submittedName>
</protein>
<sequence>MNLRLSLLGQKLYYFIKSTVMWWLIFLGAIHLITTMALIFEWENQRDFSLDEHIRIIFISVIPAFIFSLSDAFRKLCVELKKRETQS</sequence>
<proteinExistence type="predicted"/>
<evidence type="ECO:0000313" key="3">
    <source>
        <dbReference type="Proteomes" id="UP000288279"/>
    </source>
</evidence>
<name>A0A432ZMJ0_9GAMM</name>
<reference evidence="2 3" key="1">
    <citation type="journal article" date="2011" name="Front. Microbiol.">
        <title>Genomic signatures of strain selection and enhancement in Bacillus atrophaeus var. globigii, a historical biowarfare simulant.</title>
        <authorList>
            <person name="Gibbons H.S."/>
            <person name="Broomall S.M."/>
            <person name="McNew L.A."/>
            <person name="Daligault H."/>
            <person name="Chapman C."/>
            <person name="Bruce D."/>
            <person name="Karavis M."/>
            <person name="Krepps M."/>
            <person name="McGregor P.A."/>
            <person name="Hong C."/>
            <person name="Park K.H."/>
            <person name="Akmal A."/>
            <person name="Feldman A."/>
            <person name="Lin J.S."/>
            <person name="Chang W.E."/>
            <person name="Higgs B.W."/>
            <person name="Demirev P."/>
            <person name="Lindquist J."/>
            <person name="Liem A."/>
            <person name="Fochler E."/>
            <person name="Read T.D."/>
            <person name="Tapia R."/>
            <person name="Johnson S."/>
            <person name="Bishop-Lilly K.A."/>
            <person name="Detter C."/>
            <person name="Han C."/>
            <person name="Sozhamannan S."/>
            <person name="Rosenzweig C.N."/>
            <person name="Skowronski E.W."/>
        </authorList>
    </citation>
    <scope>NUCLEOTIDE SEQUENCE [LARGE SCALE GENOMIC DNA]</scope>
    <source>
        <strain evidence="2 3">PIT1</strain>
    </source>
</reference>
<dbReference type="AlphaFoldDB" id="A0A432ZMJ0"/>
<keyword evidence="3" id="KW-1185">Reference proteome</keyword>
<keyword evidence="1" id="KW-0472">Membrane</keyword>
<organism evidence="2 3">
    <name type="scientific">Pseudidiomarina taiwanensis</name>
    <dbReference type="NCBI Taxonomy" id="337250"/>
    <lineage>
        <taxon>Bacteria</taxon>
        <taxon>Pseudomonadati</taxon>
        <taxon>Pseudomonadota</taxon>
        <taxon>Gammaproteobacteria</taxon>
        <taxon>Alteromonadales</taxon>
        <taxon>Idiomarinaceae</taxon>
        <taxon>Pseudidiomarina</taxon>
    </lineage>
</organism>
<comment type="caution">
    <text evidence="2">The sequence shown here is derived from an EMBL/GenBank/DDBJ whole genome shotgun (WGS) entry which is preliminary data.</text>
</comment>
<evidence type="ECO:0000313" key="2">
    <source>
        <dbReference type="EMBL" id="RUO79091.1"/>
    </source>
</evidence>
<feature type="transmembrane region" description="Helical" evidence="1">
    <location>
        <begin position="20"/>
        <end position="42"/>
    </location>
</feature>
<dbReference type="Proteomes" id="UP000288279">
    <property type="component" value="Unassembled WGS sequence"/>
</dbReference>